<comment type="caution">
    <text evidence="3">The sequence shown here is derived from an EMBL/GenBank/DDBJ whole genome shotgun (WGS) entry which is preliminary data.</text>
</comment>
<protein>
    <submittedName>
        <fullName evidence="3">Dienelactone hydrolase family</fullName>
    </submittedName>
</protein>
<evidence type="ECO:0000313" key="2">
    <source>
        <dbReference type="EMBL" id="KAF8684199.1"/>
    </source>
</evidence>
<reference evidence="3" key="1">
    <citation type="submission" date="2020-09" db="EMBL/GenBank/DDBJ databases">
        <title>Comparative genome analyses of four rice-infecting Rhizoctonia solani isolates reveal extensive enrichment of homogalacturonan modification genes.</title>
        <authorList>
            <person name="Lee D.-Y."/>
            <person name="Jeon J."/>
            <person name="Kim K.-T."/>
            <person name="Cheong K."/>
            <person name="Song H."/>
            <person name="Choi G."/>
            <person name="Ko J."/>
            <person name="Opiyo S.O."/>
            <person name="Zuo S."/>
            <person name="Madhav S."/>
            <person name="Lee Y.-H."/>
            <person name="Wang G.-L."/>
        </authorList>
    </citation>
    <scope>NUCLEOTIDE SEQUENCE</scope>
    <source>
        <strain evidence="3">AG1-IA B2</strain>
        <strain evidence="2">AG1-IA YN-7</strain>
    </source>
</reference>
<dbReference type="Pfam" id="PF01738">
    <property type="entry name" value="DLH"/>
    <property type="match status" value="1"/>
</dbReference>
<dbReference type="EMBL" id="JACYCF010000019">
    <property type="protein sequence ID" value="KAF8750718.1"/>
    <property type="molecule type" value="Genomic_DNA"/>
</dbReference>
<keyword evidence="3" id="KW-0378">Hydrolase</keyword>
<dbReference type="GO" id="GO:0016787">
    <property type="term" value="F:hydrolase activity"/>
    <property type="evidence" value="ECO:0007669"/>
    <property type="project" value="UniProtKB-KW"/>
</dbReference>
<dbReference type="SUPFAM" id="SSF53474">
    <property type="entry name" value="alpha/beta-Hydrolases"/>
    <property type="match status" value="1"/>
</dbReference>
<accession>A0A8H7I7P5</accession>
<proteinExistence type="predicted"/>
<evidence type="ECO:0000259" key="1">
    <source>
        <dbReference type="Pfam" id="PF01738"/>
    </source>
</evidence>
<dbReference type="Gene3D" id="3.40.50.1820">
    <property type="entry name" value="alpha/beta hydrolase"/>
    <property type="match status" value="1"/>
</dbReference>
<evidence type="ECO:0000313" key="4">
    <source>
        <dbReference type="Proteomes" id="UP000614334"/>
    </source>
</evidence>
<dbReference type="PANTHER" id="PTHR47668">
    <property type="entry name" value="DIENELACTONE HYDROLASE FAMILY PROTEIN (AFU_ORTHOLOGUE AFUA_6G01940)"/>
    <property type="match status" value="1"/>
</dbReference>
<dbReference type="Proteomes" id="UP000650582">
    <property type="component" value="Unassembled WGS sequence"/>
</dbReference>
<sequence>MSTIPGDNAADYKPKGTFEAINGVSTYVIGNKLSKKAVLVAVDAFGMVPPTQQGCDILASKGFYVLMPDYLGDQALTEQDIPFDTPERIEKRNKLLSGVGNPQMRATELVKLGEKLKSEGFMVGSVGYCWGGKLVMLAGANNAFSAVAGVHPSILMPEDAANCKAPIALYPTRDEDPADMEPFVKVAKDYKLYSNVHHGFAASRARLNDPHYKAEAS</sequence>
<gene>
    <name evidence="3" type="ORF">RHS01_08944</name>
    <name evidence="2" type="ORF">RHS04_01522</name>
</gene>
<feature type="domain" description="Dienelactone hydrolase" evidence="1">
    <location>
        <begin position="26"/>
        <end position="215"/>
    </location>
</feature>
<dbReference type="PANTHER" id="PTHR47668:SF1">
    <property type="entry name" value="DIENELACTONE HYDROLASE DOMAIN-CONTAINING PROTEIN-RELATED"/>
    <property type="match status" value="1"/>
</dbReference>
<evidence type="ECO:0000313" key="3">
    <source>
        <dbReference type="EMBL" id="KAF8750718.1"/>
    </source>
</evidence>
<name>A0A8H7I7P5_9AGAM</name>
<organism evidence="3 4">
    <name type="scientific">Rhizoctonia solani</name>
    <dbReference type="NCBI Taxonomy" id="456999"/>
    <lineage>
        <taxon>Eukaryota</taxon>
        <taxon>Fungi</taxon>
        <taxon>Dikarya</taxon>
        <taxon>Basidiomycota</taxon>
        <taxon>Agaricomycotina</taxon>
        <taxon>Agaricomycetes</taxon>
        <taxon>Cantharellales</taxon>
        <taxon>Ceratobasidiaceae</taxon>
        <taxon>Rhizoctonia</taxon>
    </lineage>
</organism>
<dbReference type="InterPro" id="IPR029058">
    <property type="entry name" value="AB_hydrolase_fold"/>
</dbReference>
<dbReference type="Proteomes" id="UP000614334">
    <property type="component" value="Unassembled WGS sequence"/>
</dbReference>
<dbReference type="AlphaFoldDB" id="A0A8H7I7P5"/>
<dbReference type="InterPro" id="IPR002925">
    <property type="entry name" value="Dienelactn_hydro"/>
</dbReference>
<dbReference type="EMBL" id="JACYCC010000033">
    <property type="protein sequence ID" value="KAF8684199.1"/>
    <property type="molecule type" value="Genomic_DNA"/>
</dbReference>